<evidence type="ECO:0000256" key="1">
    <source>
        <dbReference type="SAM" id="MobiDB-lite"/>
    </source>
</evidence>
<dbReference type="EMBL" id="MCFI01000008">
    <property type="protein sequence ID" value="ORY83211.1"/>
    <property type="molecule type" value="Genomic_DNA"/>
</dbReference>
<feature type="signal peptide" evidence="2">
    <location>
        <begin position="1"/>
        <end position="20"/>
    </location>
</feature>
<dbReference type="AlphaFoldDB" id="A0A1Y2FGY9"/>
<name>A0A1Y2FGY9_PROLT</name>
<evidence type="ECO:0000313" key="4">
    <source>
        <dbReference type="Proteomes" id="UP000193685"/>
    </source>
</evidence>
<organism evidence="3 4">
    <name type="scientific">Protomyces lactucae-debilis</name>
    <dbReference type="NCBI Taxonomy" id="2754530"/>
    <lineage>
        <taxon>Eukaryota</taxon>
        <taxon>Fungi</taxon>
        <taxon>Dikarya</taxon>
        <taxon>Ascomycota</taxon>
        <taxon>Taphrinomycotina</taxon>
        <taxon>Taphrinomycetes</taxon>
        <taxon>Taphrinales</taxon>
        <taxon>Protomycetaceae</taxon>
        <taxon>Protomyces</taxon>
    </lineage>
</organism>
<proteinExistence type="predicted"/>
<reference evidence="3 4" key="1">
    <citation type="submission" date="2016-07" db="EMBL/GenBank/DDBJ databases">
        <title>Pervasive Adenine N6-methylation of Active Genes in Fungi.</title>
        <authorList>
            <consortium name="DOE Joint Genome Institute"/>
            <person name="Mondo S.J."/>
            <person name="Dannebaum R.O."/>
            <person name="Kuo R.C."/>
            <person name="Labutti K."/>
            <person name="Haridas S."/>
            <person name="Kuo A."/>
            <person name="Salamov A."/>
            <person name="Ahrendt S.R."/>
            <person name="Lipzen A."/>
            <person name="Sullivan W."/>
            <person name="Andreopoulos W.B."/>
            <person name="Clum A."/>
            <person name="Lindquist E."/>
            <person name="Daum C."/>
            <person name="Ramamoorthy G.K."/>
            <person name="Gryganskyi A."/>
            <person name="Culley D."/>
            <person name="Magnuson J.K."/>
            <person name="James T.Y."/>
            <person name="O'Malley M.A."/>
            <person name="Stajich J.E."/>
            <person name="Spatafora J.W."/>
            <person name="Visel A."/>
            <person name="Grigoriev I.V."/>
        </authorList>
    </citation>
    <scope>NUCLEOTIDE SEQUENCE [LARGE SCALE GENOMIC DNA]</scope>
    <source>
        <strain evidence="3 4">12-1054</strain>
    </source>
</reference>
<sequence length="143" mass="16236">MGRRERAGVAFLYVLFVVRACTLDGRLQRWTRTRNTLKHLQRETHSRMRDTGQVPPSFRKESAMASWETERAGRVSPHRKCLDEKRKNAPSASLKMSPATSIQRATTVIFSGFVHRLASVSDSQTIRQAQAQADQLGLIARTR</sequence>
<accession>A0A1Y2FGY9</accession>
<keyword evidence="4" id="KW-1185">Reference proteome</keyword>
<gene>
    <name evidence="3" type="ORF">BCR37DRAFT_298806</name>
</gene>
<feature type="compositionally biased region" description="Basic and acidic residues" evidence="1">
    <location>
        <begin position="58"/>
        <end position="73"/>
    </location>
</feature>
<feature type="chain" id="PRO_5012847451" description="Secreted protein" evidence="2">
    <location>
        <begin position="21"/>
        <end position="143"/>
    </location>
</feature>
<keyword evidence="2" id="KW-0732">Signal</keyword>
<dbReference type="Proteomes" id="UP000193685">
    <property type="component" value="Unassembled WGS sequence"/>
</dbReference>
<protein>
    <recommendedName>
        <fullName evidence="5">Secreted protein</fullName>
    </recommendedName>
</protein>
<comment type="caution">
    <text evidence="3">The sequence shown here is derived from an EMBL/GenBank/DDBJ whole genome shotgun (WGS) entry which is preliminary data.</text>
</comment>
<evidence type="ECO:0008006" key="5">
    <source>
        <dbReference type="Google" id="ProtNLM"/>
    </source>
</evidence>
<feature type="region of interest" description="Disordered" evidence="1">
    <location>
        <begin position="44"/>
        <end position="98"/>
    </location>
</feature>
<evidence type="ECO:0000313" key="3">
    <source>
        <dbReference type="EMBL" id="ORY83211.1"/>
    </source>
</evidence>
<evidence type="ECO:0000256" key="2">
    <source>
        <dbReference type="SAM" id="SignalP"/>
    </source>
</evidence>
<dbReference type="RefSeq" id="XP_040725792.1">
    <property type="nucleotide sequence ID" value="XM_040866903.1"/>
</dbReference>
<dbReference type="GeneID" id="63783502"/>